<dbReference type="InterPro" id="IPR017853">
    <property type="entry name" value="GH"/>
</dbReference>
<dbReference type="Proteomes" id="UP001213000">
    <property type="component" value="Unassembled WGS sequence"/>
</dbReference>
<feature type="chain" id="PRO_5042059795" description="Beta-glucuronidase C-terminal domain-containing protein" evidence="1">
    <location>
        <begin position="20"/>
        <end position="554"/>
    </location>
</feature>
<dbReference type="Gene3D" id="3.20.20.80">
    <property type="entry name" value="Glycosidases"/>
    <property type="match status" value="1"/>
</dbReference>
<evidence type="ECO:0000313" key="3">
    <source>
        <dbReference type="EMBL" id="KAJ3562302.1"/>
    </source>
</evidence>
<dbReference type="AlphaFoldDB" id="A0AAD5VJT6"/>
<protein>
    <recommendedName>
        <fullName evidence="2">Beta-glucuronidase C-terminal domain-containing protein</fullName>
    </recommendedName>
</protein>
<dbReference type="PANTHER" id="PTHR36183:SF2">
    <property type="entry name" value="BETA-GLUCURONIDASE C-TERMINAL DOMAIN-CONTAINING PROTEIN"/>
    <property type="match status" value="1"/>
</dbReference>
<keyword evidence="1" id="KW-0732">Signal</keyword>
<feature type="domain" description="Beta-glucuronidase C-terminal" evidence="2">
    <location>
        <begin position="404"/>
        <end position="503"/>
    </location>
</feature>
<proteinExistence type="predicted"/>
<organism evidence="3 4">
    <name type="scientific">Leucocoprinus birnbaumii</name>
    <dbReference type="NCBI Taxonomy" id="56174"/>
    <lineage>
        <taxon>Eukaryota</taxon>
        <taxon>Fungi</taxon>
        <taxon>Dikarya</taxon>
        <taxon>Basidiomycota</taxon>
        <taxon>Agaricomycotina</taxon>
        <taxon>Agaricomycetes</taxon>
        <taxon>Agaricomycetidae</taxon>
        <taxon>Agaricales</taxon>
        <taxon>Agaricineae</taxon>
        <taxon>Agaricaceae</taxon>
        <taxon>Leucocoprinus</taxon>
    </lineage>
</organism>
<dbReference type="PANTHER" id="PTHR36183">
    <property type="entry name" value="BETA-GLUCURONIDASE"/>
    <property type="match status" value="1"/>
</dbReference>
<comment type="caution">
    <text evidence="3">The sequence shown here is derived from an EMBL/GenBank/DDBJ whole genome shotgun (WGS) entry which is preliminary data.</text>
</comment>
<dbReference type="InterPro" id="IPR052974">
    <property type="entry name" value="GH79_Enzymes"/>
</dbReference>
<sequence length="554" mass="59445">MLSLSLALATSWFAIFAHASTPINVTFAPKPPANAKNVIGDNFVGISWELSSFNTLWGNSVDAQPNAMQNYLHNLVVRLSGPLRIRVGGNSMDGSTYVPTLNSVLELTDPNAYFNDVPVDFGPALFDIMNGMYDKAGAMQFIIGLSMRDPSAWGNIVELALAAEAKLGDRLDSMLLGNEPDLYAGHGTRADYTISDYIPEVADVMGELGDAGALNNTIIGGPTICCSWDLDDLLEAGFSQFPYKYYTIQHYPNNACSGVTPQNTNLTYYLTHANIDEYLGWQEKGMNMAQQAGIPVLMTEYNSVSCGGSNISSTFGAALWAIDVALKAASMNYTALYLHTREYGVEYNLFDPPTPETSTSAGWSTGSPYYSALFLAEVADGTGAVVVDLNLNNGTTNQAATVAGYGIWTNAGETRSRLVFINYADTSSSSSSDATQQFRIPANLSSQVDYRILTAPDVTERTSISWAGQTVGPNGDLEGDQSTISIDCEHGCLIDVPGPGAVIVWLDPDGNLFVGNSTIAPYQYLSDDAPRNFSDSSRTLVLLSVVLGVLMLVS</sequence>
<dbReference type="Pfam" id="PF16862">
    <property type="entry name" value="Glyco_hydro_79C"/>
    <property type="match status" value="1"/>
</dbReference>
<gene>
    <name evidence="3" type="ORF">NP233_g9659</name>
</gene>
<dbReference type="InterPro" id="IPR013780">
    <property type="entry name" value="Glyco_hydro_b"/>
</dbReference>
<evidence type="ECO:0000256" key="1">
    <source>
        <dbReference type="SAM" id="SignalP"/>
    </source>
</evidence>
<dbReference type="Gene3D" id="2.60.40.1180">
    <property type="entry name" value="Golgi alpha-mannosidase II"/>
    <property type="match status" value="1"/>
</dbReference>
<reference evidence="3" key="1">
    <citation type="submission" date="2022-07" db="EMBL/GenBank/DDBJ databases">
        <title>Genome Sequence of Leucocoprinus birnbaumii.</title>
        <authorList>
            <person name="Buettner E."/>
        </authorList>
    </citation>
    <scope>NUCLEOTIDE SEQUENCE</scope>
    <source>
        <strain evidence="3">VT141</strain>
    </source>
</reference>
<dbReference type="EMBL" id="JANIEX010000886">
    <property type="protein sequence ID" value="KAJ3562302.1"/>
    <property type="molecule type" value="Genomic_DNA"/>
</dbReference>
<evidence type="ECO:0000313" key="4">
    <source>
        <dbReference type="Proteomes" id="UP001213000"/>
    </source>
</evidence>
<dbReference type="InterPro" id="IPR031728">
    <property type="entry name" value="GlcAase_C"/>
</dbReference>
<accession>A0AAD5VJT6</accession>
<dbReference type="SUPFAM" id="SSF51445">
    <property type="entry name" value="(Trans)glycosidases"/>
    <property type="match status" value="1"/>
</dbReference>
<feature type="signal peptide" evidence="1">
    <location>
        <begin position="1"/>
        <end position="19"/>
    </location>
</feature>
<evidence type="ECO:0000259" key="2">
    <source>
        <dbReference type="Pfam" id="PF16862"/>
    </source>
</evidence>
<name>A0AAD5VJT6_9AGAR</name>
<keyword evidence="4" id="KW-1185">Reference proteome</keyword>